<evidence type="ECO:0000256" key="10">
    <source>
        <dbReference type="ARBA" id="ARBA00023185"/>
    </source>
</evidence>
<dbReference type="GO" id="GO:0020037">
    <property type="term" value="F:heme binding"/>
    <property type="evidence" value="ECO:0007669"/>
    <property type="project" value="UniProtKB-UniRule"/>
</dbReference>
<evidence type="ECO:0000256" key="2">
    <source>
        <dbReference type="ARBA" id="ARBA00022559"/>
    </source>
</evidence>
<dbReference type="Pfam" id="PF00141">
    <property type="entry name" value="peroxidase"/>
    <property type="match status" value="1"/>
</dbReference>
<evidence type="ECO:0000256" key="13">
    <source>
        <dbReference type="PIRSR" id="PIRSR601621-3"/>
    </source>
</evidence>
<evidence type="ECO:0000256" key="5">
    <source>
        <dbReference type="ARBA" id="ARBA00022729"/>
    </source>
</evidence>
<dbReference type="InterPro" id="IPR024589">
    <property type="entry name" value="Ligninase_C"/>
</dbReference>
<feature type="disulfide bond" evidence="14">
    <location>
        <begin position="41"/>
        <end position="312"/>
    </location>
</feature>
<dbReference type="InterPro" id="IPR044831">
    <property type="entry name" value="Ccp1-like"/>
</dbReference>
<dbReference type="GO" id="GO:0046872">
    <property type="term" value="F:metal ion binding"/>
    <property type="evidence" value="ECO:0007669"/>
    <property type="project" value="UniProtKB-UniRule"/>
</dbReference>
<keyword evidence="12 15" id="KW-0106">Calcium</keyword>
<keyword evidence="18" id="KW-1185">Reference proteome</keyword>
<dbReference type="SUPFAM" id="SSF48113">
    <property type="entry name" value="Heme-dependent peroxidases"/>
    <property type="match status" value="1"/>
</dbReference>
<feature type="domain" description="Plant heme peroxidase family profile" evidence="16">
    <location>
        <begin position="69"/>
        <end position="316"/>
    </location>
</feature>
<feature type="disulfide bond" evidence="14">
    <location>
        <begin position="61"/>
        <end position="147"/>
    </location>
</feature>
<feature type="binding site" evidence="12">
    <location>
        <position position="95"/>
    </location>
    <ligand>
        <name>Ca(2+)</name>
        <dbReference type="ChEBI" id="CHEBI:29108"/>
        <label>1</label>
    </ligand>
</feature>
<dbReference type="CDD" id="cd00692">
    <property type="entry name" value="ligninase"/>
    <property type="match status" value="1"/>
</dbReference>
<dbReference type="Gene3D" id="1.10.420.10">
    <property type="entry name" value="Peroxidase, domain 2"/>
    <property type="match status" value="1"/>
</dbReference>
<keyword evidence="5 15" id="KW-0732">Signal</keyword>
<feature type="binding site" description="axial binding residue" evidence="12">
    <location>
        <position position="203"/>
    </location>
    <ligand>
        <name>heme b</name>
        <dbReference type="ChEBI" id="CHEBI:60344"/>
    </ligand>
    <ligandPart>
        <name>Fe</name>
        <dbReference type="ChEBI" id="CHEBI:18248"/>
    </ligandPart>
</feature>
<feature type="binding site" evidence="12">
    <location>
        <position position="221"/>
    </location>
    <ligand>
        <name>Ca(2+)</name>
        <dbReference type="ChEBI" id="CHEBI:29108"/>
        <label>2</label>
    </ligand>
</feature>
<dbReference type="InterPro" id="IPR010255">
    <property type="entry name" value="Haem_peroxidase_sf"/>
</dbReference>
<dbReference type="InterPro" id="IPR019793">
    <property type="entry name" value="Peroxidases_heam-ligand_BS"/>
</dbReference>
<evidence type="ECO:0000256" key="6">
    <source>
        <dbReference type="ARBA" id="ARBA00023002"/>
    </source>
</evidence>
<feature type="binding site" evidence="12">
    <location>
        <position position="228"/>
    </location>
    <ligand>
        <name>Ca(2+)</name>
        <dbReference type="ChEBI" id="CHEBI:29108"/>
        <label>2</label>
    </ligand>
</feature>
<feature type="disulfide bond" evidence="14">
    <location>
        <begin position="29"/>
        <end position="42"/>
    </location>
</feature>
<dbReference type="PANTHER" id="PTHR31356:SF66">
    <property type="entry name" value="CATALASE-PEROXIDASE"/>
    <property type="match status" value="1"/>
</dbReference>
<feature type="chain" id="PRO_5041780276" description="Peroxidase" evidence="15">
    <location>
        <begin position="22"/>
        <end position="811"/>
    </location>
</feature>
<accession>A0AAD7XEL0</accession>
<comment type="caution">
    <text evidence="17">The sequence shown here is derived from an EMBL/GenBank/DDBJ whole genome shotgun (WGS) entry which is preliminary data.</text>
</comment>
<dbReference type="GO" id="GO:0004601">
    <property type="term" value="F:peroxidase activity"/>
    <property type="evidence" value="ECO:0007669"/>
    <property type="project" value="UniProtKB-KW"/>
</dbReference>
<protein>
    <recommendedName>
        <fullName evidence="15">Peroxidase</fullName>
        <ecNumber evidence="15">1.11.1.-</ecNumber>
    </recommendedName>
</protein>
<feature type="site" description="Transition state stabilizer" evidence="13">
    <location>
        <position position="70"/>
    </location>
</feature>
<feature type="binding site" evidence="12">
    <location>
        <position position="223"/>
    </location>
    <ligand>
        <name>Ca(2+)</name>
        <dbReference type="ChEBI" id="CHEBI:29108"/>
        <label>2</label>
    </ligand>
</feature>
<feature type="binding site" evidence="12">
    <location>
        <position position="75"/>
    </location>
    <ligand>
        <name>Ca(2+)</name>
        <dbReference type="ChEBI" id="CHEBI:29108"/>
        <label>1</label>
    </ligand>
</feature>
<sequence length="811" mass="86395">MAFSTLAAFVSALAVVQVVNGAVTRRVACPDGVNTATNAACCSLFAIRDDIQQNLFDGATCGEDAHESLRLTFHDAIGFSQSAAAKGVFGGGGADGSIAIFESIETNFHASIGVDEIVNEQAPFIARHNITPGDFIQFAGAVGVSNCPGAPRLEFLLGRPAATQPAPDKTIPEPFDTVDTILARFADAASFTPEEVVALLASHTVAAADEVDPTIPGTPFDTTPGFFDTQFFIETQLRGTLFPGTAGNQGEVESPVAGEMRLQSDSELARDSRTACEWQSMVNNQKKMMTVFKSAMAKLAVIGQDVRQMVDCSEVIPMPPPPQSTAHFPAGLSNADVEQACAETPFPTLPTDPGPATSVPPVLEDFESAAGLSRLLYNHLQENTRQTKDMAAVPLPPSGEYIKAVRESSRAARMKANISITQDSIKRLLLSPAFTNTFSRLRTAHGMTLPLNFPSVASELNVLSVLSLLNFASGYRVPLHQATGRGAFDNIRAFVFAAYISSSTGAGDYFSARGMQSITETTVADLMRVTDAVHVERKHETIPGLTVGELGGPVWEVVQLITKTLQQTGEALSKGGYPDLGSFVLEALKEGEKAKKAGGDEAEVALERLVRGIPAFQDMALVQGQPHPRAPSAVYCFKKALLTLHAVALRFGGSESSSVPIPRTAHLPIFSDNVIPSLLVHLGVIDLTNADASLGLPELFPDAQDPARLSALLAAAEPLDPAAAKKDKEVPKEGPLLTVEQAYVLRAAAIDACELIVEAAKTLDTGDAGQDLSWLKAMGLPEIDAWIWAVAKDRPDYRKLERFALRNTAYF</sequence>
<dbReference type="GO" id="GO:0046274">
    <property type="term" value="P:lignin catabolic process"/>
    <property type="evidence" value="ECO:0007669"/>
    <property type="project" value="UniProtKB-KW"/>
</dbReference>
<evidence type="ECO:0000256" key="4">
    <source>
        <dbReference type="ARBA" id="ARBA00022723"/>
    </source>
</evidence>
<evidence type="ECO:0000256" key="14">
    <source>
        <dbReference type="PIRSR" id="PIRSR601621-4"/>
    </source>
</evidence>
<keyword evidence="4 12" id="KW-0479">Metal-binding</keyword>
<dbReference type="InterPro" id="IPR019794">
    <property type="entry name" value="Peroxidases_AS"/>
</dbReference>
<evidence type="ECO:0000256" key="11">
    <source>
        <dbReference type="PIRSR" id="PIRSR601621-1"/>
    </source>
</evidence>
<dbReference type="GO" id="GO:0042744">
    <property type="term" value="P:hydrogen peroxide catabolic process"/>
    <property type="evidence" value="ECO:0007669"/>
    <property type="project" value="TreeGrafter"/>
</dbReference>
<dbReference type="InterPro" id="IPR001621">
    <property type="entry name" value="Ligninase"/>
</dbReference>
<dbReference type="Gene3D" id="1.10.520.10">
    <property type="match status" value="1"/>
</dbReference>
<keyword evidence="2 15" id="KW-0575">Peroxidase</keyword>
<evidence type="ECO:0000313" key="17">
    <source>
        <dbReference type="EMBL" id="KAJ8486992.1"/>
    </source>
</evidence>
<comment type="cofactor">
    <cofactor evidence="12">
        <name>heme b</name>
        <dbReference type="ChEBI" id="CHEBI:60344"/>
    </cofactor>
    <text evidence="12">Binds 1 heme b (iron(II)-protoporphyrin IX) group per subunit.</text>
</comment>
<evidence type="ECO:0000259" key="16">
    <source>
        <dbReference type="PROSITE" id="PS50873"/>
    </source>
</evidence>
<evidence type="ECO:0000256" key="8">
    <source>
        <dbReference type="ARBA" id="ARBA00023157"/>
    </source>
</evidence>
<dbReference type="Pfam" id="PF11895">
    <property type="entry name" value="Peroxidase_ext"/>
    <property type="match status" value="1"/>
</dbReference>
<dbReference type="PANTHER" id="PTHR31356">
    <property type="entry name" value="THYLAKOID LUMENAL 29 KDA PROTEIN, CHLOROPLASTIC-RELATED"/>
    <property type="match status" value="1"/>
</dbReference>
<dbReference type="PROSITE" id="PS50873">
    <property type="entry name" value="PEROXIDASE_4"/>
    <property type="match status" value="1"/>
</dbReference>
<dbReference type="AlphaFoldDB" id="A0AAD7XEL0"/>
<comment type="cofactor">
    <cofactor evidence="12 15">
        <name>Ca(2+)</name>
        <dbReference type="ChEBI" id="CHEBI:29108"/>
    </cofactor>
    <text evidence="12 15">Binds 2 calcium ions per subunit.</text>
</comment>
<dbReference type="GO" id="GO:0000302">
    <property type="term" value="P:response to reactive oxygen species"/>
    <property type="evidence" value="ECO:0007669"/>
    <property type="project" value="TreeGrafter"/>
</dbReference>
<feature type="active site" description="Proton acceptor" evidence="11">
    <location>
        <position position="74"/>
    </location>
</feature>
<keyword evidence="8 14" id="KW-1015">Disulfide bond</keyword>
<feature type="signal peptide" evidence="15">
    <location>
        <begin position="1"/>
        <end position="21"/>
    </location>
</feature>
<dbReference type="EC" id="1.11.1.-" evidence="15"/>
<reference evidence="17" key="1">
    <citation type="submission" date="2022-11" db="EMBL/GenBank/DDBJ databases">
        <title>Genome Sequence of Cubamyces cubensis.</title>
        <authorList>
            <person name="Buettner E."/>
        </authorList>
    </citation>
    <scope>NUCLEOTIDE SEQUENCE</scope>
    <source>
        <strain evidence="17">MPL-01</strain>
    </source>
</reference>
<evidence type="ECO:0000256" key="3">
    <source>
        <dbReference type="ARBA" id="ARBA00022617"/>
    </source>
</evidence>
<keyword evidence="3 12" id="KW-0349">Heme</keyword>
<keyword evidence="10" id="KW-0439">Lignin degradation</keyword>
<dbReference type="PRINTS" id="PR00462">
    <property type="entry name" value="LIGNINASE"/>
</dbReference>
<feature type="binding site" evidence="12">
    <location>
        <position position="93"/>
    </location>
    <ligand>
        <name>Ca(2+)</name>
        <dbReference type="ChEBI" id="CHEBI:29108"/>
        <label>1</label>
    </ligand>
</feature>
<dbReference type="EMBL" id="JAPEVG010000087">
    <property type="protein sequence ID" value="KAJ8486992.1"/>
    <property type="molecule type" value="Genomic_DNA"/>
</dbReference>
<evidence type="ECO:0000313" key="18">
    <source>
        <dbReference type="Proteomes" id="UP001215151"/>
    </source>
</evidence>
<keyword evidence="9" id="KW-0325">Glycoprotein</keyword>
<dbReference type="GO" id="GO:0034599">
    <property type="term" value="P:cellular response to oxidative stress"/>
    <property type="evidence" value="ECO:0007669"/>
    <property type="project" value="InterPro"/>
</dbReference>
<evidence type="ECO:0000256" key="7">
    <source>
        <dbReference type="ARBA" id="ARBA00023004"/>
    </source>
</evidence>
<gene>
    <name evidence="17" type="ORF">ONZ51_g4479</name>
</gene>
<evidence type="ECO:0000256" key="12">
    <source>
        <dbReference type="PIRSR" id="PIRSR601621-2"/>
    </source>
</evidence>
<name>A0AAD7XEL0_9APHY</name>
<feature type="binding site" evidence="12">
    <location>
        <position position="204"/>
    </location>
    <ligand>
        <name>Ca(2+)</name>
        <dbReference type="ChEBI" id="CHEBI:29108"/>
        <label>2</label>
    </ligand>
</feature>
<proteinExistence type="inferred from homology"/>
<dbReference type="PROSITE" id="PS00435">
    <property type="entry name" value="PEROXIDASE_1"/>
    <property type="match status" value="1"/>
</dbReference>
<feature type="binding site" evidence="12">
    <location>
        <position position="97"/>
    </location>
    <ligand>
        <name>Ca(2+)</name>
        <dbReference type="ChEBI" id="CHEBI:29108"/>
        <label>1</label>
    </ligand>
</feature>
<dbReference type="InterPro" id="IPR002016">
    <property type="entry name" value="Haem_peroxidase"/>
</dbReference>
<dbReference type="PRINTS" id="PR00458">
    <property type="entry name" value="PEROXIDASE"/>
</dbReference>
<feature type="disulfide bond" evidence="14">
    <location>
        <begin position="276"/>
        <end position="341"/>
    </location>
</feature>
<keyword evidence="7 12" id="KW-0408">Iron</keyword>
<keyword evidence="6 15" id="KW-0560">Oxidoreductase</keyword>
<evidence type="ECO:0000256" key="1">
    <source>
        <dbReference type="ARBA" id="ARBA00006089"/>
    </source>
</evidence>
<dbReference type="Proteomes" id="UP001215151">
    <property type="component" value="Unassembled WGS sequence"/>
</dbReference>
<evidence type="ECO:0000256" key="9">
    <source>
        <dbReference type="ARBA" id="ARBA00023180"/>
    </source>
</evidence>
<evidence type="ECO:0000256" key="15">
    <source>
        <dbReference type="RuleBase" id="RU363051"/>
    </source>
</evidence>
<dbReference type="PROSITE" id="PS00436">
    <property type="entry name" value="PEROXIDASE_2"/>
    <property type="match status" value="1"/>
</dbReference>
<organism evidence="17 18">
    <name type="scientific">Trametes cubensis</name>
    <dbReference type="NCBI Taxonomy" id="1111947"/>
    <lineage>
        <taxon>Eukaryota</taxon>
        <taxon>Fungi</taxon>
        <taxon>Dikarya</taxon>
        <taxon>Basidiomycota</taxon>
        <taxon>Agaricomycotina</taxon>
        <taxon>Agaricomycetes</taxon>
        <taxon>Polyporales</taxon>
        <taxon>Polyporaceae</taxon>
        <taxon>Trametes</taxon>
    </lineage>
</organism>
<comment type="similarity">
    <text evidence="1 15">Belongs to the peroxidase family. Ligninase subfamily.</text>
</comment>